<dbReference type="SUPFAM" id="SSF55804">
    <property type="entry name" value="Phoshotransferase/anion transport protein"/>
    <property type="match status" value="1"/>
</dbReference>
<keyword evidence="2" id="KW-0813">Transport</keyword>
<dbReference type="PANTHER" id="PTHR47738:SF3">
    <property type="entry name" value="PHOSPHOTRANSFERASE SYSTEM MANNITOL_FRUCTOSE-SPECIFIC IIA DOMAIN CONTAINING PROTEIN"/>
    <property type="match status" value="1"/>
</dbReference>
<dbReference type="Gene3D" id="3.40.930.10">
    <property type="entry name" value="Mannitol-specific EII, Chain A"/>
    <property type="match status" value="1"/>
</dbReference>
<dbReference type="Pfam" id="PF00359">
    <property type="entry name" value="PTS_EIIA_2"/>
    <property type="match status" value="1"/>
</dbReference>
<name>A0A940SX73_9ENTE</name>
<sequence>MLLTKNYLNKDLVDIFDIQGGQEEYFAAVYQKLNQLDYIEDGYLGAIVEREKAYPTGLETPFLSVAIPHTDPQYIKKPFIYMVKLEKPIVFGQMGTTDTEIQVTVTFVLGVEKGDDQLVVLQSLMKMFADERVMTQLKEVKEVTGFYQIVCDFFNNTIKE</sequence>
<evidence type="ECO:0000259" key="1">
    <source>
        <dbReference type="PROSITE" id="PS51094"/>
    </source>
</evidence>
<dbReference type="Proteomes" id="UP000674938">
    <property type="component" value="Unassembled WGS sequence"/>
</dbReference>
<keyword evidence="2" id="KW-0762">Sugar transport</keyword>
<dbReference type="PROSITE" id="PS51094">
    <property type="entry name" value="PTS_EIIA_TYPE_2"/>
    <property type="match status" value="1"/>
</dbReference>
<accession>A0A940SX73</accession>
<gene>
    <name evidence="2" type="ORF">I6N95_22400</name>
</gene>
<keyword evidence="3" id="KW-1185">Reference proteome</keyword>
<dbReference type="RefSeq" id="WP_209531618.1">
    <property type="nucleotide sequence ID" value="NZ_JAEEGA010000019.1"/>
</dbReference>
<protein>
    <submittedName>
        <fullName evidence="2">PTS sugar transporter subunit IIA</fullName>
    </submittedName>
</protein>
<dbReference type="PANTHER" id="PTHR47738">
    <property type="entry name" value="PTS SYSTEM FRUCTOSE-LIKE EIIA COMPONENT-RELATED"/>
    <property type="match status" value="1"/>
</dbReference>
<organism evidence="2 3">
    <name type="scientific">Vagococcus allomyrinae</name>
    <dbReference type="NCBI Taxonomy" id="2794353"/>
    <lineage>
        <taxon>Bacteria</taxon>
        <taxon>Bacillati</taxon>
        <taxon>Bacillota</taxon>
        <taxon>Bacilli</taxon>
        <taxon>Lactobacillales</taxon>
        <taxon>Enterococcaceae</taxon>
        <taxon>Vagococcus</taxon>
    </lineage>
</organism>
<dbReference type="EMBL" id="JAEEGA010000019">
    <property type="protein sequence ID" value="MBP1043784.1"/>
    <property type="molecule type" value="Genomic_DNA"/>
</dbReference>
<feature type="domain" description="PTS EIIA type-2" evidence="1">
    <location>
        <begin position="6"/>
        <end position="153"/>
    </location>
</feature>
<reference evidence="2" key="1">
    <citation type="submission" date="2020-12" db="EMBL/GenBank/DDBJ databases">
        <title>Vagococcus allomyrinae sp. nov. and Enterococcus lavae sp. nov., isolated from the larvae of Allomyrina dichotoma.</title>
        <authorList>
            <person name="Lee S.D."/>
        </authorList>
    </citation>
    <scope>NUCLEOTIDE SEQUENCE</scope>
    <source>
        <strain evidence="2">BWB3-3</strain>
    </source>
</reference>
<dbReference type="InterPro" id="IPR016152">
    <property type="entry name" value="PTrfase/Anion_transptr"/>
</dbReference>
<dbReference type="InterPro" id="IPR051541">
    <property type="entry name" value="PTS_SugarTrans_NitroReg"/>
</dbReference>
<dbReference type="InterPro" id="IPR002178">
    <property type="entry name" value="PTS_EIIA_type-2_dom"/>
</dbReference>
<dbReference type="CDD" id="cd00211">
    <property type="entry name" value="PTS_IIA_fru"/>
    <property type="match status" value="1"/>
</dbReference>
<proteinExistence type="predicted"/>
<evidence type="ECO:0000313" key="2">
    <source>
        <dbReference type="EMBL" id="MBP1043784.1"/>
    </source>
</evidence>
<comment type="caution">
    <text evidence="2">The sequence shown here is derived from an EMBL/GenBank/DDBJ whole genome shotgun (WGS) entry which is preliminary data.</text>
</comment>
<dbReference type="AlphaFoldDB" id="A0A940SX73"/>
<evidence type="ECO:0000313" key="3">
    <source>
        <dbReference type="Proteomes" id="UP000674938"/>
    </source>
</evidence>